<protein>
    <submittedName>
        <fullName evidence="1">Uncharacterized protein</fullName>
    </submittedName>
</protein>
<dbReference type="RefSeq" id="WP_073419911.1">
    <property type="nucleotide sequence ID" value="NZ_FQVX01000002.1"/>
</dbReference>
<accession>A0A1M5I3Z1</accession>
<dbReference type="OrthoDB" id="5191790at2"/>
<keyword evidence="2" id="KW-1185">Reference proteome</keyword>
<gene>
    <name evidence="1" type="ORF">SAMN05444351_1877</name>
</gene>
<proteinExistence type="predicted"/>
<evidence type="ECO:0000313" key="2">
    <source>
        <dbReference type="Proteomes" id="UP000184471"/>
    </source>
</evidence>
<reference evidence="1 2" key="1">
    <citation type="submission" date="2016-11" db="EMBL/GenBank/DDBJ databases">
        <authorList>
            <person name="Jaros S."/>
            <person name="Januszkiewicz K."/>
            <person name="Wedrychowicz H."/>
        </authorList>
    </citation>
    <scope>NUCLEOTIDE SEQUENCE [LARGE SCALE GENOMIC DNA]</scope>
    <source>
        <strain evidence="1 2">DSM 45408</strain>
    </source>
</reference>
<evidence type="ECO:0000313" key="1">
    <source>
        <dbReference type="EMBL" id="SHG22857.1"/>
    </source>
</evidence>
<name>A0A1M5I3Z1_9ACTN</name>
<sequence>MSDGPDAEDPPGDPAQLTAYELWEHTRRAGQRVTAAGERLVAARSARDRVALAPGFLRPVRQLLTLRLVAVARARRRAFPLQVPPAGASGIASLWAEVFWASRARSPDDDSGVLQAADVSIRGLLALEPADLADLDAVRVWWERLEEVEATLDGLDVEAQAAEELHRSVAEEDRQERRGAS</sequence>
<dbReference type="EMBL" id="FQVX01000002">
    <property type="protein sequence ID" value="SHG22857.1"/>
    <property type="molecule type" value="Genomic_DNA"/>
</dbReference>
<dbReference type="AlphaFoldDB" id="A0A1M5I3Z1"/>
<dbReference type="Proteomes" id="UP000184471">
    <property type="component" value="Unassembled WGS sequence"/>
</dbReference>
<organism evidence="1 2">
    <name type="scientific">Geodermatophilus nigrescens</name>
    <dbReference type="NCBI Taxonomy" id="1070870"/>
    <lineage>
        <taxon>Bacteria</taxon>
        <taxon>Bacillati</taxon>
        <taxon>Actinomycetota</taxon>
        <taxon>Actinomycetes</taxon>
        <taxon>Geodermatophilales</taxon>
        <taxon>Geodermatophilaceae</taxon>
        <taxon>Geodermatophilus</taxon>
    </lineage>
</organism>